<sequence>MEEPKDGPIFDYSSGINGKQVVMPLTILIKCASHLYFATHELGPFRNDFNLGKQMRARINFFIANEDNLNIEGNKPSTSTDTGNVPYYRAADIGQHGTRDATSSGSEAQHTETSEKPLCGREATPDKPLCGRETTPTATPELTQLTNHHLKALTSLSDKLRWDEKELLDPKRVSVHAWRRWLRKKLSVIPFVCDILDRKLTTFNDTDSLLHSIIMHSFSPQLWAEYFSERGDRPIEIAVDLYDRYKTLKRALPSDRNTILNSIFVLYETLIEEYTSSSVANVLRKCYELAADSAPVRLATHIEDVDLSALRAATLVNCWA</sequence>
<gene>
    <name evidence="2" type="ORF">UBRO_20012</name>
</gene>
<protein>
    <submittedName>
        <fullName evidence="2">Uncharacterized protein</fullName>
    </submittedName>
</protein>
<feature type="compositionally biased region" description="Basic and acidic residues" evidence="1">
    <location>
        <begin position="109"/>
        <end position="125"/>
    </location>
</feature>
<dbReference type="AlphaFoldDB" id="A0A1K0GYC7"/>
<evidence type="ECO:0000313" key="2">
    <source>
        <dbReference type="EMBL" id="SAM58017.1"/>
    </source>
</evidence>
<reference evidence="3" key="1">
    <citation type="submission" date="2016-04" db="EMBL/GenBank/DDBJ databases">
        <authorList>
            <person name="Guldener U."/>
            <person name="Guldener U."/>
        </authorList>
    </citation>
    <scope>NUCLEOTIDE SEQUENCE [LARGE SCALE GENOMIC DNA]</scope>
    <source>
        <strain evidence="3">UB2112</strain>
    </source>
</reference>
<feature type="region of interest" description="Disordered" evidence="1">
    <location>
        <begin position="96"/>
        <end position="139"/>
    </location>
</feature>
<evidence type="ECO:0000313" key="3">
    <source>
        <dbReference type="Proteomes" id="UP000179920"/>
    </source>
</evidence>
<organism evidence="2 3">
    <name type="scientific">Ustilago bromivora</name>
    <dbReference type="NCBI Taxonomy" id="307758"/>
    <lineage>
        <taxon>Eukaryota</taxon>
        <taxon>Fungi</taxon>
        <taxon>Dikarya</taxon>
        <taxon>Basidiomycota</taxon>
        <taxon>Ustilaginomycotina</taxon>
        <taxon>Ustilaginomycetes</taxon>
        <taxon>Ustilaginales</taxon>
        <taxon>Ustilaginaceae</taxon>
        <taxon>Ustilago</taxon>
    </lineage>
</organism>
<evidence type="ECO:0000256" key="1">
    <source>
        <dbReference type="SAM" id="MobiDB-lite"/>
    </source>
</evidence>
<dbReference type="OrthoDB" id="2557320at2759"/>
<dbReference type="Proteomes" id="UP000179920">
    <property type="component" value="Chromosome I"/>
</dbReference>
<proteinExistence type="predicted"/>
<name>A0A1K0GYC7_9BASI</name>
<dbReference type="EMBL" id="LT558117">
    <property type="protein sequence ID" value="SAM58017.1"/>
    <property type="molecule type" value="Genomic_DNA"/>
</dbReference>
<accession>A0A1K0GYC7</accession>